<keyword evidence="13" id="KW-1185">Reference proteome</keyword>
<evidence type="ECO:0000256" key="7">
    <source>
        <dbReference type="ARBA" id="ARBA00023015"/>
    </source>
</evidence>
<dbReference type="OrthoDB" id="514523at2759"/>
<proteinExistence type="predicted"/>
<accession>A0A2P6TZ42</accession>
<dbReference type="GO" id="GO:0006355">
    <property type="term" value="P:regulation of DNA-templated transcription"/>
    <property type="evidence" value="ECO:0007669"/>
    <property type="project" value="InterPro"/>
</dbReference>
<feature type="compositionally biased region" description="Low complexity" evidence="10">
    <location>
        <begin position="572"/>
        <end position="619"/>
    </location>
</feature>
<keyword evidence="7" id="KW-0805">Transcription regulation</keyword>
<feature type="region of interest" description="Disordered" evidence="10">
    <location>
        <begin position="1710"/>
        <end position="1739"/>
    </location>
</feature>
<gene>
    <name evidence="12" type="ORF">C2E21_2196</name>
</gene>
<feature type="region of interest" description="Disordered" evidence="10">
    <location>
        <begin position="387"/>
        <end position="413"/>
    </location>
</feature>
<evidence type="ECO:0000256" key="10">
    <source>
        <dbReference type="SAM" id="MobiDB-lite"/>
    </source>
</evidence>
<comment type="caution">
    <text evidence="12">The sequence shown here is derived from an EMBL/GenBank/DDBJ whole genome shotgun (WGS) entry which is preliminary data.</text>
</comment>
<evidence type="ECO:0000256" key="5">
    <source>
        <dbReference type="ARBA" id="ARBA00022553"/>
    </source>
</evidence>
<dbReference type="GO" id="GO:0005634">
    <property type="term" value="C:nucleus"/>
    <property type="evidence" value="ECO:0007669"/>
    <property type="project" value="UniProtKB-SubCell"/>
</dbReference>
<dbReference type="PANTHER" id="PTHR31169">
    <property type="entry name" value="OS05G0300700 PROTEIN"/>
    <property type="match status" value="1"/>
</dbReference>
<evidence type="ECO:0000313" key="13">
    <source>
        <dbReference type="Proteomes" id="UP000239899"/>
    </source>
</evidence>
<evidence type="ECO:0000256" key="6">
    <source>
        <dbReference type="ARBA" id="ARBA00022843"/>
    </source>
</evidence>
<reference evidence="12 13" key="1">
    <citation type="journal article" date="2018" name="Plant J.">
        <title>Genome sequences of Chlorella sorokiniana UTEX 1602 and Micractinium conductrix SAG 241.80: implications to maltose excretion by a green alga.</title>
        <authorList>
            <person name="Arriola M.B."/>
            <person name="Velmurugan N."/>
            <person name="Zhang Y."/>
            <person name="Plunkett M.H."/>
            <person name="Hondzo H."/>
            <person name="Barney B.M."/>
        </authorList>
    </citation>
    <scope>NUCLEOTIDE SEQUENCE [LARGE SCALE GENOMIC DNA]</scope>
    <source>
        <strain evidence="13">UTEX 1602</strain>
    </source>
</reference>
<dbReference type="Pfam" id="PF10497">
    <property type="entry name" value="zf-4CXXC_R1"/>
    <property type="match status" value="1"/>
</dbReference>
<keyword evidence="4" id="KW-1017">Isopeptide bond</keyword>
<feature type="region of interest" description="Disordered" evidence="10">
    <location>
        <begin position="1632"/>
        <end position="1698"/>
    </location>
</feature>
<feature type="compositionally biased region" description="Low complexity" evidence="10">
    <location>
        <begin position="1663"/>
        <end position="1698"/>
    </location>
</feature>
<keyword evidence="5" id="KW-0597">Phosphoprotein</keyword>
<dbReference type="PANTHER" id="PTHR31169:SF34">
    <property type="entry name" value="ZINC-FINGER DOMAIN-CONTAINING PROTEIN"/>
    <property type="match status" value="1"/>
</dbReference>
<keyword evidence="12" id="KW-0132">Cell division</keyword>
<protein>
    <submittedName>
        <fullName evidence="12">Cell division cycle-associated 7</fullName>
    </submittedName>
</protein>
<dbReference type="GO" id="GO:0051301">
    <property type="term" value="P:cell division"/>
    <property type="evidence" value="ECO:0007669"/>
    <property type="project" value="UniProtKB-KW"/>
</dbReference>
<feature type="compositionally biased region" description="Low complexity" evidence="10">
    <location>
        <begin position="387"/>
        <end position="398"/>
    </location>
</feature>
<sequence>MATHRFAADQQGRRGMLLATQAAGAADPEDGEPLPALAAVPGLVAGAAAGPATSQGGEVVASGGAAAAAAAAAAASTGTRSRGRSELRDGKVQGWLQLAKRSRMGPRLLELRDTQRRSGLPIEKYGLAHVYTLGTARHVWEPEARQWCKDIHRKRDRDGRPIRCTQCTTCHWCRQKTPQVKTECSACHANRDNVYGGPYAGVICGNCLWTRFGENLREVRDDENWLCPACRQICNCSANNCVRNKNGWVPTNQLISEAESLGYESVAHYLVLSQLDEDLLANITDNVHSLQPMLDPEVARKMGAARQRQRGERDQATALLTAAETLVDRELAVIRAATGLTDERVNAVAARNQQLLAALGFGQGTLAADLMDDDEDDDELLPSPAAARAGSVAPASSALGPTASRGSPAGVSSALQQALHPSLVAPGLTQLSGSLERLDGLLHRDANAAFPAGLPDGDGVLPGLALGLRPAAARGALRQAGAPGLPPPGLPRPPLRPHLQQQQARLTPVAVPGSKQARAASVEPGAGGRLAAAGQQAAQPMDVDEAAEEAVRHRSTSPVEVAEPSQQLGLSPGAAEMHAAAGTAAAQQAGASPAVPGPGAAVSPPAAKPAPGEAAAAAAGPPPAKRNMSSLAADWHCLQQTAWSLVDEVLLADPRDRALFVARCYILTMSQAEARYNRMYECNIRKLQGILAKANGWLTEPLVVMSAEDYRPATNALPFDALREMVNLYICLATALPDDDVWQVVQRLVCQDCFVDCDGSHWSARFVLLEAWIEVRKRLFGRKLHAPLRSVYRAISDVVASLAEDGAQLQRLLSQIQQALHGSSLQQLPQEDQCIGPYRYDAAERARGLSQVYTKLQQMGGLVNQLLFDSLQLCLLEASELKHDAIHLISPRLVAALLGSGRGVTHESKLAGAGLVFCALKFSCLQQERQQELQLSVDEINRRREERLSMCQVVKEVLPVLEGVVAADYPLWRGAGAAMEAARQGAQAALSTGAASGPAFAQTLGQKGLNTLTHAYAFLMECGQMSWQELEEKAIRPYSSPATFWQLSNRVYRGFGMSLIADTLQLVSNLSMPEPRARAWLLRHWLLCLLDRSRRFNTGEKLTLVLSQVPETRALFAGLEPAQLAVGADGLGQQTAVVLCHVVRALARDFSWRPHLPELLQGLDELLERRDKEVAATDARSRADRLRYGTRLYRLLGAVLLAATPLMPLPPAVAPPGPSLAATVDQLRRLAQRMAMLVVGSCLAVHREYAAQRAAKAAAGRVGLAALDVEDDLGSALRSLGDVRQRLQALPIGQLSVLWQVLLAWGAPAACQSMQQLLKPVVAVVGCALELCSGETEASPFDQAVLERLADSLLALPEEQQLALRQANAGAASLAQFREFVLGTLLRRYLGRCHIATEGAQRSAVNAVRLLEVLLRSLRGEDEVQGALLPLLWSLLDALRPRIPPDSPVPADRPQEAIISMLARLLEQGGPVAQLLPPLSGPQAGNSRAAVVSRVLHSFWSAAASDALLCCGQQVWSYLDEPRRQLYRTKLQADGPPRLLPRDMDPAAIATVNTVSGLCGRLAQQWTVNVEQLCAELSKQLDIMRREAAASLSGAAAALQQPPGTFRPADFGWTLAYSALHLFSAFLQAHQGGSTAQPGTMQTQPEASCMGGNTVMAGPSVAPQRRPMQQQQQPQQQQQGRGVALPAASGIAGSAAAARPAAQQQVQVKQEPLSQAAGPAAVRQQSQVPPAALGPGQQAQRLDRDVSFAELADLPSRSLVQLVGYLRRRPSIKDGKRGRVLQLDLGDHKRRRLALLVQQADEPQLFAQLQAEATRRFDSQPNQLHMVRASNATLLELAAGGAAAAAGSAAAAVSSSGRGSGGSAGGQQAICLLQKSGHHVPSVGWDPTGERAASIQRAFADGLIRMGDQPAGPPAVLATQATVLQPSVHRPETQVTPAMNWTPQLRGGPGGSPGATQVADAGGDAGTSLARPAGAYVPATQAAMSQAPAAAVQRAAGAAGVAGSAAAASIGGAAGGKTPWQQLALDVAALLQPHGFSRMDAITAVRRYQGERDVWVARGARALAADICRLAGKPPQQ</sequence>
<feature type="compositionally biased region" description="Low complexity" evidence="10">
    <location>
        <begin position="529"/>
        <end position="539"/>
    </location>
</feature>
<comment type="subcellular location">
    <subcellularLocation>
        <location evidence="2">Cytoplasm</location>
    </subcellularLocation>
    <subcellularLocation>
        <location evidence="1">Nucleus</location>
    </subcellularLocation>
</comment>
<evidence type="ECO:0000256" key="3">
    <source>
        <dbReference type="ARBA" id="ARBA00022490"/>
    </source>
</evidence>
<keyword evidence="9" id="KW-0539">Nucleus</keyword>
<evidence type="ECO:0000256" key="9">
    <source>
        <dbReference type="ARBA" id="ARBA00023242"/>
    </source>
</evidence>
<keyword evidence="8" id="KW-0804">Transcription</keyword>
<evidence type="ECO:0000256" key="2">
    <source>
        <dbReference type="ARBA" id="ARBA00004496"/>
    </source>
</evidence>
<name>A0A2P6TZ42_CHLSO</name>
<dbReference type="GO" id="GO:0005737">
    <property type="term" value="C:cytoplasm"/>
    <property type="evidence" value="ECO:0007669"/>
    <property type="project" value="UniProtKB-SubCell"/>
</dbReference>
<dbReference type="InterPro" id="IPR018866">
    <property type="entry name" value="Znf-4CXXC_R1"/>
</dbReference>
<evidence type="ECO:0000256" key="1">
    <source>
        <dbReference type="ARBA" id="ARBA00004123"/>
    </source>
</evidence>
<organism evidence="12 13">
    <name type="scientific">Chlorella sorokiniana</name>
    <name type="common">Freshwater green alga</name>
    <dbReference type="NCBI Taxonomy" id="3076"/>
    <lineage>
        <taxon>Eukaryota</taxon>
        <taxon>Viridiplantae</taxon>
        <taxon>Chlorophyta</taxon>
        <taxon>core chlorophytes</taxon>
        <taxon>Trebouxiophyceae</taxon>
        <taxon>Chlorellales</taxon>
        <taxon>Chlorellaceae</taxon>
        <taxon>Chlorella clade</taxon>
        <taxon>Chlorella</taxon>
    </lineage>
</organism>
<dbReference type="EMBL" id="LHPG02000004">
    <property type="protein sequence ID" value="PRW59310.1"/>
    <property type="molecule type" value="Genomic_DNA"/>
</dbReference>
<feature type="compositionally biased region" description="Pro residues" evidence="10">
    <location>
        <begin position="484"/>
        <end position="496"/>
    </location>
</feature>
<evidence type="ECO:0000259" key="11">
    <source>
        <dbReference type="Pfam" id="PF10497"/>
    </source>
</evidence>
<evidence type="ECO:0000313" key="12">
    <source>
        <dbReference type="EMBL" id="PRW59310.1"/>
    </source>
</evidence>
<keyword evidence="12" id="KW-0131">Cell cycle</keyword>
<evidence type="ECO:0000256" key="8">
    <source>
        <dbReference type="ARBA" id="ARBA00023163"/>
    </source>
</evidence>
<evidence type="ECO:0000256" key="4">
    <source>
        <dbReference type="ARBA" id="ARBA00022499"/>
    </source>
</evidence>
<dbReference type="Proteomes" id="UP000239899">
    <property type="component" value="Unassembled WGS sequence"/>
</dbReference>
<keyword evidence="3" id="KW-0963">Cytoplasm</keyword>
<feature type="region of interest" description="Disordered" evidence="10">
    <location>
        <begin position="478"/>
        <end position="625"/>
    </location>
</feature>
<keyword evidence="6" id="KW-0832">Ubl conjugation</keyword>
<feature type="compositionally biased region" description="Low complexity" evidence="10">
    <location>
        <begin position="497"/>
        <end position="506"/>
    </location>
</feature>
<feature type="compositionally biased region" description="Polar residues" evidence="10">
    <location>
        <begin position="1632"/>
        <end position="1646"/>
    </location>
</feature>
<dbReference type="InterPro" id="IPR040221">
    <property type="entry name" value="CDCA7/CDA7L"/>
</dbReference>
<feature type="domain" description="Zinc-finger" evidence="11">
    <location>
        <begin position="164"/>
        <end position="270"/>
    </location>
</feature>